<reference evidence="1" key="1">
    <citation type="journal article" date="2014" name="Front. Microbiol.">
        <title>High frequency of phylogenetically diverse reductive dehalogenase-homologous genes in deep subseafloor sedimentary metagenomes.</title>
        <authorList>
            <person name="Kawai M."/>
            <person name="Futagami T."/>
            <person name="Toyoda A."/>
            <person name="Takaki Y."/>
            <person name="Nishi S."/>
            <person name="Hori S."/>
            <person name="Arai W."/>
            <person name="Tsubouchi T."/>
            <person name="Morono Y."/>
            <person name="Uchiyama I."/>
            <person name="Ito T."/>
            <person name="Fujiyama A."/>
            <person name="Inagaki F."/>
            <person name="Takami H."/>
        </authorList>
    </citation>
    <scope>NUCLEOTIDE SEQUENCE</scope>
    <source>
        <strain evidence="1">Expedition CK06-06</strain>
    </source>
</reference>
<gene>
    <name evidence="1" type="ORF">S03H2_52826</name>
</gene>
<evidence type="ECO:0008006" key="2">
    <source>
        <dbReference type="Google" id="ProtNLM"/>
    </source>
</evidence>
<organism evidence="1">
    <name type="scientific">marine sediment metagenome</name>
    <dbReference type="NCBI Taxonomy" id="412755"/>
    <lineage>
        <taxon>unclassified sequences</taxon>
        <taxon>metagenomes</taxon>
        <taxon>ecological metagenomes</taxon>
    </lineage>
</organism>
<feature type="non-terminal residue" evidence="1">
    <location>
        <position position="141"/>
    </location>
</feature>
<name>X1HG23_9ZZZZ</name>
<accession>X1HG23</accession>
<sequence>MKYKKILRIFGIAIILSLLVVAVPVAAQTRFIDLDPEEGKIGDEITIVGEGFNASTDTTDKYANIYFSSQEASTVHDIDDDVTRYNLLREGVWLDEEGEFETTFTVPDELDDGDDEVDVEAGTYYVYVTHYPYVDIRAYAE</sequence>
<dbReference type="InterPro" id="IPR013783">
    <property type="entry name" value="Ig-like_fold"/>
</dbReference>
<dbReference type="Gene3D" id="2.60.40.10">
    <property type="entry name" value="Immunoglobulins"/>
    <property type="match status" value="1"/>
</dbReference>
<dbReference type="AlphaFoldDB" id="X1HG23"/>
<proteinExistence type="predicted"/>
<evidence type="ECO:0000313" key="1">
    <source>
        <dbReference type="EMBL" id="GAH69146.1"/>
    </source>
</evidence>
<dbReference type="EMBL" id="BARU01033590">
    <property type="protein sequence ID" value="GAH69146.1"/>
    <property type="molecule type" value="Genomic_DNA"/>
</dbReference>
<protein>
    <recommendedName>
        <fullName evidence="2">IPT/TIG domain-containing protein</fullName>
    </recommendedName>
</protein>
<comment type="caution">
    <text evidence="1">The sequence shown here is derived from an EMBL/GenBank/DDBJ whole genome shotgun (WGS) entry which is preliminary data.</text>
</comment>